<dbReference type="Proteomes" id="UP000002715">
    <property type="component" value="Chromosome"/>
</dbReference>
<dbReference type="InterPro" id="IPR048069">
    <property type="entry name" value="Thylak_slr1796"/>
</dbReference>
<evidence type="ECO:0000313" key="2">
    <source>
        <dbReference type="Proteomes" id="UP000002715"/>
    </source>
</evidence>
<dbReference type="RefSeq" id="WP_011376357.1">
    <property type="nucleotide sequence ID" value="NC_007577.1"/>
</dbReference>
<dbReference type="HOGENOM" id="CLU_093809_0_0_3"/>
<dbReference type="OrthoDB" id="423037at2"/>
<protein>
    <recommendedName>
        <fullName evidence="3">Thioredoxin family protein</fullName>
    </recommendedName>
</protein>
<dbReference type="SUPFAM" id="SSF52833">
    <property type="entry name" value="Thioredoxin-like"/>
    <property type="match status" value="1"/>
</dbReference>
<proteinExistence type="predicted"/>
<evidence type="ECO:0008006" key="3">
    <source>
        <dbReference type="Google" id="ProtNLM"/>
    </source>
</evidence>
<evidence type="ECO:0000313" key="1">
    <source>
        <dbReference type="EMBL" id="ABB49862.1"/>
    </source>
</evidence>
<accession>Q31B83</accession>
<organism evidence="1 2">
    <name type="scientific">Prochlorococcus marinus (strain MIT 9312)</name>
    <dbReference type="NCBI Taxonomy" id="74546"/>
    <lineage>
        <taxon>Bacteria</taxon>
        <taxon>Bacillati</taxon>
        <taxon>Cyanobacteriota</taxon>
        <taxon>Cyanophyceae</taxon>
        <taxon>Synechococcales</taxon>
        <taxon>Prochlorococcaceae</taxon>
        <taxon>Prochlorococcus</taxon>
    </lineage>
</organism>
<dbReference type="InterPro" id="IPR036249">
    <property type="entry name" value="Thioredoxin-like_sf"/>
</dbReference>
<name>Q31B83_PROM9</name>
<dbReference type="NCBIfam" id="NF038096">
    <property type="entry name" value="thylak_slr1796"/>
    <property type="match status" value="1"/>
</dbReference>
<dbReference type="AlphaFoldDB" id="Q31B83"/>
<dbReference type="EMBL" id="CP000111">
    <property type="protein sequence ID" value="ABB49862.1"/>
    <property type="molecule type" value="Genomic_DNA"/>
</dbReference>
<dbReference type="eggNOG" id="COG0526">
    <property type="taxonomic scope" value="Bacteria"/>
</dbReference>
<dbReference type="KEGG" id="pmi:PMT9312_0802"/>
<sequence length="183" mass="20527">MKIIQWFLIALIFISPYKANAYRDTNSYDGNIFPIYAGNGAIVPPKATLKDSLKNKRVSILFFYLDDSSDSKAMAPVISGLDLIWRENIEIIALTTDELQNEEASDQPTEPNYYWNGLIPQTIILDSNGQVKYDGNGMADFGELNKIISESTGIEIDNESSFSVEAFNEYNSTISETKETKNN</sequence>
<reference evidence="2" key="1">
    <citation type="submission" date="2005-07" db="EMBL/GenBank/DDBJ databases">
        <title>Complete sequence of Prochlorococcus marinus str. MIT 9312.</title>
        <authorList>
            <consortium name="US DOE Joint Genome Institute"/>
            <person name="Copeland A."/>
            <person name="Lucas S."/>
            <person name="Lapidus A."/>
            <person name="Barry K."/>
            <person name="Detter J.C."/>
            <person name="Glavina T."/>
            <person name="Hammon N."/>
            <person name="Israni S."/>
            <person name="Pitluck S."/>
            <person name="Thiel J."/>
            <person name="Schmutz J."/>
            <person name="Larimer F."/>
            <person name="Land M."/>
            <person name="Kyrpides N."/>
            <person name="Lykidis A."/>
            <person name="Richardson P."/>
        </authorList>
    </citation>
    <scope>NUCLEOTIDE SEQUENCE [LARGE SCALE GENOMIC DNA]</scope>
    <source>
        <strain evidence="2">MIT 9312</strain>
    </source>
</reference>
<dbReference type="Gene3D" id="3.40.30.10">
    <property type="entry name" value="Glutaredoxin"/>
    <property type="match status" value="1"/>
</dbReference>
<dbReference type="STRING" id="74546.PMT9312_0802"/>
<gene>
    <name evidence="1" type="ordered locus">PMT9312_0802</name>
</gene>